<evidence type="ECO:0000313" key="3">
    <source>
        <dbReference type="EMBL" id="SPO25592.1"/>
    </source>
</evidence>
<dbReference type="EMBL" id="OOIN01000011">
    <property type="protein sequence ID" value="SPO25592.1"/>
    <property type="molecule type" value="Genomic_DNA"/>
</dbReference>
<dbReference type="Proteomes" id="UP000324022">
    <property type="component" value="Unassembled WGS sequence"/>
</dbReference>
<name>A0A5C3E4S7_9BASI</name>
<keyword evidence="2" id="KW-0732">Signal</keyword>
<keyword evidence="4" id="KW-1185">Reference proteome</keyword>
<accession>A0A5C3E4S7</accession>
<evidence type="ECO:0000256" key="1">
    <source>
        <dbReference type="SAM" id="MobiDB-lite"/>
    </source>
</evidence>
<protein>
    <submittedName>
        <fullName evidence="3">Uncharacterized protein</fullName>
    </submittedName>
</protein>
<dbReference type="OrthoDB" id="2552474at2759"/>
<feature type="signal peptide" evidence="2">
    <location>
        <begin position="1"/>
        <end position="20"/>
    </location>
</feature>
<feature type="region of interest" description="Disordered" evidence="1">
    <location>
        <begin position="183"/>
        <end position="208"/>
    </location>
</feature>
<evidence type="ECO:0000256" key="2">
    <source>
        <dbReference type="SAM" id="SignalP"/>
    </source>
</evidence>
<proteinExistence type="predicted"/>
<feature type="chain" id="PRO_5022852437" evidence="2">
    <location>
        <begin position="21"/>
        <end position="208"/>
    </location>
</feature>
<reference evidence="3 4" key="1">
    <citation type="submission" date="2018-03" db="EMBL/GenBank/DDBJ databases">
        <authorList>
            <person name="Guldener U."/>
        </authorList>
    </citation>
    <scope>NUCLEOTIDE SEQUENCE [LARGE SCALE GENOMIC DNA]</scope>
    <source>
        <strain evidence="3 4">NBRC100155</strain>
    </source>
</reference>
<evidence type="ECO:0000313" key="4">
    <source>
        <dbReference type="Proteomes" id="UP000324022"/>
    </source>
</evidence>
<sequence>MVRALNLIAIVTGGLWLVSAVSSKLPDLYPHPHIDYILDAKYLWHTVTNMNVLPGLGHATNADMGVTARWKDFLRDHGKRVLDDTLDELVWHIQDVDRRPYKGVEPRFERFLNNELAILPVPNKGDQFVARSFVNAFAGHWSQRYQAEREAQVAALMREEAARHQGFRGPVRSTGTVEVMDLDRSFSGPSASSSGSNYDHEEDTGRSW</sequence>
<feature type="compositionally biased region" description="Low complexity" evidence="1">
    <location>
        <begin position="185"/>
        <end position="196"/>
    </location>
</feature>
<organism evidence="3 4">
    <name type="scientific">Ustilago trichophora</name>
    <dbReference type="NCBI Taxonomy" id="86804"/>
    <lineage>
        <taxon>Eukaryota</taxon>
        <taxon>Fungi</taxon>
        <taxon>Dikarya</taxon>
        <taxon>Basidiomycota</taxon>
        <taxon>Ustilaginomycotina</taxon>
        <taxon>Ustilaginomycetes</taxon>
        <taxon>Ustilaginales</taxon>
        <taxon>Ustilaginaceae</taxon>
        <taxon>Ustilago</taxon>
    </lineage>
</organism>
<gene>
    <name evidence="3" type="ORF">UTRI_03311_B</name>
</gene>
<dbReference type="AlphaFoldDB" id="A0A5C3E4S7"/>